<dbReference type="Pfam" id="PF03235">
    <property type="entry name" value="GmrSD_N"/>
    <property type="match status" value="1"/>
</dbReference>
<accession>A0A5R9A229</accession>
<evidence type="ECO:0000313" key="3">
    <source>
        <dbReference type="Proteomes" id="UP000306544"/>
    </source>
</evidence>
<dbReference type="InterPro" id="IPR004919">
    <property type="entry name" value="GmrSD_N"/>
</dbReference>
<organism evidence="2 3">
    <name type="scientific">Nesterenkonia sphaerica</name>
    <dbReference type="NCBI Taxonomy" id="1804988"/>
    <lineage>
        <taxon>Bacteria</taxon>
        <taxon>Bacillati</taxon>
        <taxon>Actinomycetota</taxon>
        <taxon>Actinomycetes</taxon>
        <taxon>Micrococcales</taxon>
        <taxon>Micrococcaceae</taxon>
        <taxon>Nesterenkonia</taxon>
    </lineage>
</organism>
<dbReference type="RefSeq" id="WP_138171115.1">
    <property type="nucleotide sequence ID" value="NZ_VAWA01000022.1"/>
</dbReference>
<evidence type="ECO:0000259" key="1">
    <source>
        <dbReference type="Pfam" id="PF03235"/>
    </source>
</evidence>
<proteinExistence type="predicted"/>
<comment type="caution">
    <text evidence="2">The sequence shown here is derived from an EMBL/GenBank/DDBJ whole genome shotgun (WGS) entry which is preliminary data.</text>
</comment>
<dbReference type="PANTHER" id="PTHR37292:SF2">
    <property type="entry name" value="DUF262 DOMAIN-CONTAINING PROTEIN"/>
    <property type="match status" value="1"/>
</dbReference>
<evidence type="ECO:0000313" key="2">
    <source>
        <dbReference type="EMBL" id="TLP71967.1"/>
    </source>
</evidence>
<dbReference type="AlphaFoldDB" id="A0A5R9A229"/>
<gene>
    <name evidence="2" type="ORF">FEF27_11870</name>
</gene>
<feature type="domain" description="GmrSD restriction endonucleases N-terminal" evidence="1">
    <location>
        <begin position="13"/>
        <end position="225"/>
    </location>
</feature>
<dbReference type="PANTHER" id="PTHR37292">
    <property type="entry name" value="VNG6097C"/>
    <property type="match status" value="1"/>
</dbReference>
<name>A0A5R9A229_9MICC</name>
<sequence>MASIFKTTPWQVEQLVAAVERGSISLPDLQRPFVWPTTKVRDLFDSMYRGYPVGTLMFWDVAEEDSTRSISGESRVAAAHQIVDGQQRLTSLYAAIKGHPVQDERYQLKSIRIAFQPDTERFEVATPATTRSPEWISDIATVFDSPYDAQEDYVERLEESGREVTREDRRRISGIFARLGDLNKYQFDVVHIQQDIEKRLVADIFVRINSEGVNLKAYDYILTWLSVFWPEGREQIEYFAHSSRMTPERASEIAGERIDWTPKNPYMAVETGHIVRALVAVGQNRAKLIDAYANLQAKDRSTGQVDSSKQERELDKLRHALPIVTNPLHWTEFIRSIQTAGFRSHAGITSNMNVVASYVIFLLGRTRHEVDLSQLRTLIARWFFMSQLTGRYTGSSESQIQKDLDMIAEIDGKDPAGFTTLVNRTIDITLTNDFWEFNAPQLLISSSYKLSPIYQCFLAALNILDADMFMLRMKVREWMDPALPARKGTEGHHLFPRHYLESVLGLSDNKRINQAANFAPTDWDTNQKISGRPPTDYWPELVAARRGDDEWLERQLYWHALPKDWHELSYDEFLSGRRQLIARVTRDAFDRLGQDRGPLPPVEVGLLEVPASEDRPLSAMFHEGYLLPGDLLDPLDPDHQVDAVITEDGTLQIDGLHEFDSLDDAARYLEVTNISGFEFWALEMDGGLASLSEVMAEGPRNR</sequence>
<reference evidence="2 3" key="1">
    <citation type="submission" date="2019-05" db="EMBL/GenBank/DDBJ databases">
        <title>Nesterenkonia sp. GY239, isolated from the Southern Atlantic Ocean.</title>
        <authorList>
            <person name="Zhang G."/>
        </authorList>
    </citation>
    <scope>NUCLEOTIDE SEQUENCE [LARGE SCALE GENOMIC DNA]</scope>
    <source>
        <strain evidence="2 3">GY239</strain>
    </source>
</reference>
<dbReference type="EMBL" id="VAWA01000022">
    <property type="protein sequence ID" value="TLP71967.1"/>
    <property type="molecule type" value="Genomic_DNA"/>
</dbReference>
<protein>
    <submittedName>
        <fullName evidence="2">DUF262 domain-containing protein</fullName>
    </submittedName>
</protein>
<dbReference type="OrthoDB" id="9787127at2"/>
<keyword evidence="3" id="KW-1185">Reference proteome</keyword>
<dbReference type="Proteomes" id="UP000306544">
    <property type="component" value="Unassembled WGS sequence"/>
</dbReference>